<evidence type="ECO:0000259" key="1">
    <source>
        <dbReference type="PROSITE" id="PS50127"/>
    </source>
</evidence>
<name>A0A078KJ66_PLAYE</name>
<dbReference type="InterPro" id="IPR036339">
    <property type="entry name" value="PUB-like_dom_sf"/>
</dbReference>
<dbReference type="VEuPathDB" id="PlasmoDB:PY05644"/>
<reference evidence="2" key="3">
    <citation type="submission" date="2014-05" db="EMBL/GenBank/DDBJ databases">
        <authorList>
            <person name="Aslett A.Martin."/>
            <person name="De Silva Nishadi"/>
        </authorList>
    </citation>
    <scope>NUCLEOTIDE SEQUENCE</scope>
    <source>
        <strain evidence="2">YM</strain>
    </source>
</reference>
<dbReference type="InterPro" id="IPR000608">
    <property type="entry name" value="UBC"/>
</dbReference>
<dbReference type="KEGG" id="pyo:PY17X_1032100"/>
<dbReference type="InterPro" id="IPR018997">
    <property type="entry name" value="PUB_domain"/>
</dbReference>
<sequence length="306" mass="35483">MVTLSEAISYVLTDLNNDQKKEILNVLVHIIQKIIDNPTRAKFRSLKKDSQTFINKFLCFKGSENILKAIGFEEEAERWFFPVSNDGSLIENLNQVQNYIKNNAYTIYNNTEHIFEQSQNSSNDLTNHTNNNCNNNITGNFKLEDKEKILKPRPDGLTLGGLSKRRLEKERNELLRERENTIKLIQEDSDKWIIQIKGAENTLYSNETFKMQFKFTDRYPIESPEVIFIGQPPIHPHIYSNGHICLSILYDHWSPVLSVNSICLSIISMLSSCTKKRKPIDDMLYCSAGSKVSPKNMRWMFHDDKV</sequence>
<dbReference type="RefSeq" id="XP_022813372.1">
    <property type="nucleotide sequence ID" value="XM_022956316.1"/>
</dbReference>
<dbReference type="PANTHER" id="PTHR24067">
    <property type="entry name" value="UBIQUITIN-CONJUGATING ENZYME E2"/>
    <property type="match status" value="1"/>
</dbReference>
<dbReference type="VEuPathDB" id="PlasmoDB:PYYM_1031800"/>
<dbReference type="SMART" id="SM00212">
    <property type="entry name" value="UBCc"/>
    <property type="match status" value="1"/>
</dbReference>
<evidence type="ECO:0000313" key="2">
    <source>
        <dbReference type="EMBL" id="CDU85151.1"/>
    </source>
</evidence>
<dbReference type="EMBL" id="LM993664">
    <property type="protein sequence ID" value="VTZ79046.1"/>
    <property type="molecule type" value="Genomic_DNA"/>
</dbReference>
<gene>
    <name evidence="3" type="ORF">PY17X_1032100</name>
    <name evidence="2" type="ORF">PYYM_1031800</name>
</gene>
<evidence type="ECO:0000313" key="5">
    <source>
        <dbReference type="Proteomes" id="UP000072904"/>
    </source>
</evidence>
<dbReference type="VEuPathDB" id="PlasmoDB:PY17X_1032100"/>
<dbReference type="Gene3D" id="3.10.110.10">
    <property type="entry name" value="Ubiquitin Conjugating Enzyme"/>
    <property type="match status" value="1"/>
</dbReference>
<accession>A0A078KJ66</accession>
<dbReference type="AlphaFoldDB" id="A0A078KJ66"/>
<dbReference type="OrthoDB" id="406833at2759"/>
<protein>
    <submittedName>
        <fullName evidence="3">Ubiquitin-conjugating enzyme E2, putative</fullName>
    </submittedName>
    <submittedName>
        <fullName evidence="2">Ubiquitin-conjugating enzyme, putative</fullName>
    </submittedName>
</protein>
<organism evidence="3 4">
    <name type="scientific">Plasmodium yoelii</name>
    <dbReference type="NCBI Taxonomy" id="5861"/>
    <lineage>
        <taxon>Eukaryota</taxon>
        <taxon>Sar</taxon>
        <taxon>Alveolata</taxon>
        <taxon>Apicomplexa</taxon>
        <taxon>Aconoidasida</taxon>
        <taxon>Haemosporida</taxon>
        <taxon>Plasmodiidae</taxon>
        <taxon>Plasmodium</taxon>
        <taxon>Plasmodium (Vinckeia)</taxon>
    </lineage>
</organism>
<dbReference type="CDD" id="cd23808">
    <property type="entry name" value="UBCc_UBE2W"/>
    <property type="match status" value="1"/>
</dbReference>
<dbReference type="CDD" id="cd09212">
    <property type="entry name" value="PUB"/>
    <property type="match status" value="1"/>
</dbReference>
<dbReference type="OMA" id="MFHDDKV"/>
<dbReference type="InterPro" id="IPR016135">
    <property type="entry name" value="UBQ-conjugating_enzyme/RWD"/>
</dbReference>
<reference evidence="3" key="2">
    <citation type="submission" date="2014-05" db="EMBL/GenBank/DDBJ databases">
        <authorList>
            <person name="Aslett M.A."/>
            <person name="De Silva N."/>
        </authorList>
    </citation>
    <scope>NUCLEOTIDE SEQUENCE</scope>
    <source>
        <strain evidence="3">17X</strain>
    </source>
</reference>
<dbReference type="Proteomes" id="UP000072874">
    <property type="component" value="Chromosome 10"/>
</dbReference>
<dbReference type="SMART" id="SM00580">
    <property type="entry name" value="PUG"/>
    <property type="match status" value="1"/>
</dbReference>
<dbReference type="PROSITE" id="PS50127">
    <property type="entry name" value="UBC_2"/>
    <property type="match status" value="1"/>
</dbReference>
<dbReference type="Pfam" id="PF09409">
    <property type="entry name" value="PUB"/>
    <property type="match status" value="1"/>
</dbReference>
<proteinExistence type="predicted"/>
<dbReference type="InterPro" id="IPR050113">
    <property type="entry name" value="Ub_conjugating_enzyme"/>
</dbReference>
<reference evidence="4 5" key="1">
    <citation type="journal article" date="2014" name="BMC Biol.">
        <title>A comprehensive evaluation of rodent malaria parasite genomes and gene expression.</title>
        <authorList>
            <person name="Otto T.D."/>
            <person name="Bohme U."/>
            <person name="Jackson A.P."/>
            <person name="Hunt M."/>
            <person name="Franke-Fayard B."/>
            <person name="Hoeijmakers W.A."/>
            <person name="Religa A.A."/>
            <person name="Robertson L."/>
            <person name="Sanders M."/>
            <person name="Ogun S.A."/>
            <person name="Cunningham D."/>
            <person name="Erhart A."/>
            <person name="Billker O."/>
            <person name="Khan S.M."/>
            <person name="Stunnenberg H.G."/>
            <person name="Langhorne J."/>
            <person name="Holder A.A."/>
            <person name="Waters A.P."/>
            <person name="Newbold C.I."/>
            <person name="Pain A."/>
            <person name="Berriman M."/>
            <person name="Janse C.J."/>
        </authorList>
    </citation>
    <scope>NUCLEOTIDE SEQUENCE [LARGE SCALE GENOMIC DNA]</scope>
    <source>
        <strain evidence="3 4">17X</strain>
        <strain evidence="2 5">YM</strain>
    </source>
</reference>
<dbReference type="EMBL" id="LK934638">
    <property type="protein sequence ID" value="CDU85151.1"/>
    <property type="molecule type" value="Genomic_DNA"/>
</dbReference>
<dbReference type="Pfam" id="PF00179">
    <property type="entry name" value="UQ_con"/>
    <property type="match status" value="1"/>
</dbReference>
<evidence type="ECO:0000313" key="4">
    <source>
        <dbReference type="Proteomes" id="UP000072874"/>
    </source>
</evidence>
<reference evidence="3" key="4">
    <citation type="submission" date="2019-05" db="EMBL/GenBank/DDBJ databases">
        <authorList>
            <consortium name="Pathogen Informatics"/>
        </authorList>
    </citation>
    <scope>NUCLEOTIDE SEQUENCE</scope>
    <source>
        <strain evidence="3">17X</strain>
    </source>
</reference>
<dbReference type="VEuPathDB" id="PlasmoDB:Py17XNL_001002357"/>
<feature type="domain" description="UBC core" evidence="1">
    <location>
        <begin position="162"/>
        <end position="306"/>
    </location>
</feature>
<dbReference type="SUPFAM" id="SSF54495">
    <property type="entry name" value="UBC-like"/>
    <property type="match status" value="1"/>
</dbReference>
<evidence type="ECO:0000313" key="3">
    <source>
        <dbReference type="EMBL" id="VTZ79046.1"/>
    </source>
</evidence>
<dbReference type="Gene3D" id="1.20.58.2190">
    <property type="match status" value="1"/>
</dbReference>
<dbReference type="Proteomes" id="UP000072904">
    <property type="component" value="Chromosome 10"/>
</dbReference>
<dbReference type="FunFam" id="3.10.110.10:FF:000072">
    <property type="entry name" value="Ubiquitin-conjugating enzyme E2 W"/>
    <property type="match status" value="1"/>
</dbReference>
<dbReference type="GeneID" id="3791473"/>
<dbReference type="SUPFAM" id="SSF143503">
    <property type="entry name" value="PUG domain-like"/>
    <property type="match status" value="1"/>
</dbReference>